<evidence type="ECO:0000313" key="3">
    <source>
        <dbReference type="EMBL" id="KAI7792646.1"/>
    </source>
</evidence>
<evidence type="ECO:0000313" key="4">
    <source>
        <dbReference type="Proteomes" id="UP001059041"/>
    </source>
</evidence>
<proteinExistence type="predicted"/>
<dbReference type="PANTHER" id="PTHR46599">
    <property type="entry name" value="PIGGYBAC TRANSPOSABLE ELEMENT-DERIVED PROTEIN 4"/>
    <property type="match status" value="1"/>
</dbReference>
<reference evidence="3" key="1">
    <citation type="submission" date="2021-02" db="EMBL/GenBank/DDBJ databases">
        <title>Comparative genomics reveals that relaxation of natural selection precedes convergent phenotypic evolution of cavefish.</title>
        <authorList>
            <person name="Peng Z."/>
        </authorList>
    </citation>
    <scope>NUCLEOTIDE SEQUENCE</scope>
    <source>
        <tissue evidence="3">Muscle</tissue>
    </source>
</reference>
<comment type="caution">
    <text evidence="3">The sequence shown here is derived from an EMBL/GenBank/DDBJ whole genome shotgun (WGS) entry which is preliminary data.</text>
</comment>
<accession>A0A9W7WA24</accession>
<gene>
    <name evidence="3" type="ORF">IRJ41_019029</name>
</gene>
<name>A0A9W7WA24_TRIRA</name>
<dbReference type="EMBL" id="JAFHDT010000023">
    <property type="protein sequence ID" value="KAI7792646.1"/>
    <property type="molecule type" value="Genomic_DNA"/>
</dbReference>
<feature type="compositionally biased region" description="Acidic residues" evidence="1">
    <location>
        <begin position="90"/>
        <end position="101"/>
    </location>
</feature>
<sequence>CRVHFMGKFNLQGGDSHTSNKYFSTQTEGSGNTLNLNFNHQHNYRRSSVVVVRVCSNGLCACSRRTVCFPPREKRSQEVVEECTRRNSDQSEDDISDEESDVSSIDTVAEDLFLDGGDVTLDNTSSEDKPQTSPTQRDSASKRPRGKGRARGRGKGRARGRGKGRARGRGRTASTSGQAEMSIPTSEERWNDVDVPDVTPPQPTFRPTKSPGPQLIRTANYTALQLFQLFFTNSVLLTIIKNTNDFGSTHHSNPSNPWIDVTVRDMLAFMAMVIYMGLIKLPSITDYWRESHLYSLPFPKTLLTGKKFLRICHSLHLSSLVDDAANEQRRGTSEFDRLCKIKPLYSEIRDACKINYHPGQEISIDERMVASKARIGIKQFMKNKPCRWGYKLFVLADSSNGYTWDFFVYEGKLQGNSGKGLSYESVMELVDTQLLGTGYKLFVDNFYTSPSLFCDLLQKRIWACGTIRTNRIGFPKTKINTLVSKSLRGSIRWIRKDSLLFVQWRDTRDVFMCTTLHTAHGGDTVQRRVKDADGHWVLKNISVPPAVKEYNRFMGGVDLSDSLINYYKVIHKTQRWYKTLFYHFMDIAIVNAFLLYKDLTKGKGEVPMHQKAFRETLVEELAAAAKIPAPSSTPRSKHHKPVHITAHSTMGRLRCRQCQAKTPVKCSSCDIPLCFVPNRDCYNEWHDANNL</sequence>
<evidence type="ECO:0000256" key="1">
    <source>
        <dbReference type="SAM" id="MobiDB-lite"/>
    </source>
</evidence>
<feature type="compositionally biased region" description="Polar residues" evidence="1">
    <location>
        <begin position="172"/>
        <end position="185"/>
    </location>
</feature>
<feature type="non-terminal residue" evidence="3">
    <location>
        <position position="691"/>
    </location>
</feature>
<dbReference type="AlphaFoldDB" id="A0A9W7WA24"/>
<dbReference type="Proteomes" id="UP001059041">
    <property type="component" value="Linkage Group LG23"/>
</dbReference>
<dbReference type="Pfam" id="PF13843">
    <property type="entry name" value="DDE_Tnp_1_7"/>
    <property type="match status" value="1"/>
</dbReference>
<dbReference type="InterPro" id="IPR029526">
    <property type="entry name" value="PGBD"/>
</dbReference>
<protein>
    <submittedName>
        <fullName evidence="3">PiggyBac transposable element-derived protein 4-like</fullName>
    </submittedName>
</protein>
<evidence type="ECO:0000259" key="2">
    <source>
        <dbReference type="Pfam" id="PF13843"/>
    </source>
</evidence>
<keyword evidence="4" id="KW-1185">Reference proteome</keyword>
<feature type="compositionally biased region" description="Basic residues" evidence="1">
    <location>
        <begin position="142"/>
        <end position="170"/>
    </location>
</feature>
<feature type="region of interest" description="Disordered" evidence="1">
    <location>
        <begin position="73"/>
        <end position="213"/>
    </location>
</feature>
<feature type="domain" description="PiggyBac transposable element-derived protein" evidence="2">
    <location>
        <begin position="223"/>
        <end position="593"/>
    </location>
</feature>
<dbReference type="PANTHER" id="PTHR46599:SF3">
    <property type="entry name" value="PIGGYBAC TRANSPOSABLE ELEMENT-DERIVED PROTEIN 4"/>
    <property type="match status" value="1"/>
</dbReference>
<organism evidence="3 4">
    <name type="scientific">Triplophysa rosa</name>
    <name type="common">Cave loach</name>
    <dbReference type="NCBI Taxonomy" id="992332"/>
    <lineage>
        <taxon>Eukaryota</taxon>
        <taxon>Metazoa</taxon>
        <taxon>Chordata</taxon>
        <taxon>Craniata</taxon>
        <taxon>Vertebrata</taxon>
        <taxon>Euteleostomi</taxon>
        <taxon>Actinopterygii</taxon>
        <taxon>Neopterygii</taxon>
        <taxon>Teleostei</taxon>
        <taxon>Ostariophysi</taxon>
        <taxon>Cypriniformes</taxon>
        <taxon>Nemacheilidae</taxon>
        <taxon>Triplophysa</taxon>
    </lineage>
</organism>
<feature type="compositionally biased region" description="Basic and acidic residues" evidence="1">
    <location>
        <begin position="73"/>
        <end position="89"/>
    </location>
</feature>